<evidence type="ECO:0000259" key="9">
    <source>
        <dbReference type="PROSITE" id="PS50893"/>
    </source>
</evidence>
<dbReference type="GO" id="GO:0005886">
    <property type="term" value="C:plasma membrane"/>
    <property type="evidence" value="ECO:0007669"/>
    <property type="project" value="UniProtKB-SubCell"/>
</dbReference>
<dbReference type="Gene3D" id="3.40.50.300">
    <property type="entry name" value="P-loop containing nucleotide triphosphate hydrolases"/>
    <property type="match status" value="1"/>
</dbReference>
<keyword evidence="5" id="KW-0067">ATP-binding</keyword>
<dbReference type="PANTHER" id="PTHR24221:SF397">
    <property type="entry name" value="ABC TRANSPORTER, ATP-BINDING TRANSMEMBRANE PROTEIN"/>
    <property type="match status" value="1"/>
</dbReference>
<evidence type="ECO:0000256" key="7">
    <source>
        <dbReference type="ARBA" id="ARBA00023136"/>
    </source>
</evidence>
<dbReference type="GO" id="GO:0034040">
    <property type="term" value="F:ATPase-coupled lipid transmembrane transporter activity"/>
    <property type="evidence" value="ECO:0007669"/>
    <property type="project" value="TreeGrafter"/>
</dbReference>
<evidence type="ECO:0000256" key="4">
    <source>
        <dbReference type="ARBA" id="ARBA00022741"/>
    </source>
</evidence>
<feature type="domain" description="ABC transporter" evidence="9">
    <location>
        <begin position="347"/>
        <end position="582"/>
    </location>
</feature>
<keyword evidence="2" id="KW-0813">Transport</keyword>
<evidence type="ECO:0000256" key="3">
    <source>
        <dbReference type="ARBA" id="ARBA00022692"/>
    </source>
</evidence>
<keyword evidence="12" id="KW-1185">Reference proteome</keyword>
<evidence type="ECO:0000256" key="1">
    <source>
        <dbReference type="ARBA" id="ARBA00004651"/>
    </source>
</evidence>
<reference evidence="12" key="1">
    <citation type="submission" date="2015-01" db="EMBL/GenBank/DDBJ databases">
        <authorList>
            <person name="Paterson Steve"/>
        </authorList>
    </citation>
    <scope>NUCLEOTIDE SEQUENCE [LARGE SCALE GENOMIC DNA]</scope>
    <source>
        <strain evidence="12">OBR1</strain>
    </source>
</reference>
<dbReference type="SUPFAM" id="SSF90123">
    <property type="entry name" value="ABC transporter transmembrane region"/>
    <property type="match status" value="1"/>
</dbReference>
<dbReference type="InterPro" id="IPR003593">
    <property type="entry name" value="AAA+_ATPase"/>
</dbReference>
<dbReference type="InterPro" id="IPR036640">
    <property type="entry name" value="ABC1_TM_sf"/>
</dbReference>
<dbReference type="Pfam" id="PF00664">
    <property type="entry name" value="ABC_membrane"/>
    <property type="match status" value="1"/>
</dbReference>
<gene>
    <name evidence="11" type="ORF">BN1221_03471</name>
</gene>
<evidence type="ECO:0000259" key="10">
    <source>
        <dbReference type="PROSITE" id="PS50929"/>
    </source>
</evidence>
<dbReference type="GO" id="GO:0005524">
    <property type="term" value="F:ATP binding"/>
    <property type="evidence" value="ECO:0007669"/>
    <property type="project" value="UniProtKB-KW"/>
</dbReference>
<dbReference type="InterPro" id="IPR011527">
    <property type="entry name" value="ABC1_TM_dom"/>
</dbReference>
<dbReference type="Gene3D" id="1.20.1560.10">
    <property type="entry name" value="ABC transporter type 1, transmembrane domain"/>
    <property type="match status" value="1"/>
</dbReference>
<dbReference type="SMART" id="SM00382">
    <property type="entry name" value="AAA"/>
    <property type="match status" value="1"/>
</dbReference>
<dbReference type="OrthoDB" id="9806127at2"/>
<dbReference type="Proteomes" id="UP000044377">
    <property type="component" value="Unassembled WGS sequence"/>
</dbReference>
<dbReference type="Pfam" id="PF00005">
    <property type="entry name" value="ABC_tran"/>
    <property type="match status" value="1"/>
</dbReference>
<dbReference type="InterPro" id="IPR027417">
    <property type="entry name" value="P-loop_NTPase"/>
</dbReference>
<dbReference type="STRING" id="1109412.BN1221_03471"/>
<keyword evidence="3 8" id="KW-0812">Transmembrane</keyword>
<dbReference type="InterPro" id="IPR003439">
    <property type="entry name" value="ABC_transporter-like_ATP-bd"/>
</dbReference>
<comment type="subcellular location">
    <subcellularLocation>
        <location evidence="1">Cell membrane</location>
        <topology evidence="1">Multi-pass membrane protein</topology>
    </subcellularLocation>
</comment>
<dbReference type="InterPro" id="IPR039421">
    <property type="entry name" value="Type_1_exporter"/>
</dbReference>
<keyword evidence="6 8" id="KW-1133">Transmembrane helix</keyword>
<dbReference type="GO" id="GO:0016887">
    <property type="term" value="F:ATP hydrolysis activity"/>
    <property type="evidence" value="ECO:0007669"/>
    <property type="project" value="InterPro"/>
</dbReference>
<dbReference type="InterPro" id="IPR017871">
    <property type="entry name" value="ABC_transporter-like_CS"/>
</dbReference>
<dbReference type="EMBL" id="CGIG01000001">
    <property type="protein sequence ID" value="CPR18907.1"/>
    <property type="molecule type" value="Genomic_DNA"/>
</dbReference>
<dbReference type="GO" id="GO:0140359">
    <property type="term" value="F:ABC-type transporter activity"/>
    <property type="evidence" value="ECO:0007669"/>
    <property type="project" value="InterPro"/>
</dbReference>
<accession>A0A0G4JYK4</accession>
<keyword evidence="7 8" id="KW-0472">Membrane</keyword>
<feature type="transmembrane region" description="Helical" evidence="8">
    <location>
        <begin position="168"/>
        <end position="190"/>
    </location>
</feature>
<evidence type="ECO:0000256" key="8">
    <source>
        <dbReference type="SAM" id="Phobius"/>
    </source>
</evidence>
<dbReference type="PROSITE" id="PS50929">
    <property type="entry name" value="ABC_TM1F"/>
    <property type="match status" value="1"/>
</dbReference>
<organism evidence="11 12">
    <name type="scientific">Brenneria goodwinii</name>
    <dbReference type="NCBI Taxonomy" id="1109412"/>
    <lineage>
        <taxon>Bacteria</taxon>
        <taxon>Pseudomonadati</taxon>
        <taxon>Pseudomonadota</taxon>
        <taxon>Gammaproteobacteria</taxon>
        <taxon>Enterobacterales</taxon>
        <taxon>Pectobacteriaceae</taxon>
        <taxon>Brenneria</taxon>
    </lineage>
</organism>
<feature type="transmembrane region" description="Helical" evidence="8">
    <location>
        <begin position="258"/>
        <end position="279"/>
    </location>
</feature>
<evidence type="ECO:0000256" key="6">
    <source>
        <dbReference type="ARBA" id="ARBA00022989"/>
    </source>
</evidence>
<dbReference type="PANTHER" id="PTHR24221">
    <property type="entry name" value="ATP-BINDING CASSETTE SUB-FAMILY B"/>
    <property type="match status" value="1"/>
</dbReference>
<feature type="transmembrane region" description="Helical" evidence="8">
    <location>
        <begin position="37"/>
        <end position="58"/>
    </location>
</feature>
<dbReference type="PROSITE" id="PS00211">
    <property type="entry name" value="ABC_TRANSPORTER_1"/>
    <property type="match status" value="1"/>
</dbReference>
<dbReference type="SUPFAM" id="SSF52540">
    <property type="entry name" value="P-loop containing nucleoside triphosphate hydrolases"/>
    <property type="match status" value="1"/>
</dbReference>
<keyword evidence="4" id="KW-0547">Nucleotide-binding</keyword>
<evidence type="ECO:0000256" key="5">
    <source>
        <dbReference type="ARBA" id="ARBA00022840"/>
    </source>
</evidence>
<dbReference type="AlphaFoldDB" id="A0A0G4JYK4"/>
<dbReference type="RefSeq" id="WP_048638330.1">
    <property type="nucleotide sequence ID" value="NZ_CGIG01000001.1"/>
</dbReference>
<feature type="transmembrane region" description="Helical" evidence="8">
    <location>
        <begin position="70"/>
        <end position="89"/>
    </location>
</feature>
<evidence type="ECO:0000313" key="11">
    <source>
        <dbReference type="EMBL" id="CPR18907.1"/>
    </source>
</evidence>
<protein>
    <submittedName>
        <fullName evidence="11">Inner membrane ABC-transporter YbtQ</fullName>
    </submittedName>
</protein>
<dbReference type="FunFam" id="3.40.50.300:FF:000287">
    <property type="entry name" value="Multidrug ABC transporter ATP-binding protein"/>
    <property type="match status" value="1"/>
</dbReference>
<feature type="transmembrane region" description="Helical" evidence="8">
    <location>
        <begin position="141"/>
        <end position="162"/>
    </location>
</feature>
<evidence type="ECO:0000256" key="2">
    <source>
        <dbReference type="ARBA" id="ARBA00022448"/>
    </source>
</evidence>
<dbReference type="PROSITE" id="PS50893">
    <property type="entry name" value="ABC_TRANSPORTER_2"/>
    <property type="match status" value="1"/>
</dbReference>
<sequence length="585" mass="65015">MKEYINSQTRTTKSLLTTYAGLMNAAGKQKSIFIRSLVYTVISSCLFGVSLVLLYPLFAALETKNAAAVTPYLIIVVVLLATSFIFKVLSERYDADGYSTLAVTELREKLGNKLRHISLDYLSQFRSGEINYVLMQSVNEAAVFTFMLLNIIITGVVIPLSASMALLFYSWQLSLMMFLVFPMAIPLYLWRRKAYRRGFSILAEANAKLKGEAVEFVQGLDVLRSTGQTEEKMTQFIKVARDVANILRIGTKKGKRPNLIITVVIQIGLILIISLGAYLVNVAAISYFLLASVLLIVARSTDVLNFFVQMSSMLESLVIGYEKLQELLNAPSLPEKKAEVMPGHYDIAFTRVNFAYRGQDKQVLNDVSLTIPEKALTALVGASGCGKTTITKLILRFADVTSGSIKIGGVDIRDMSQQQLMSLVSVVFQDVYLFQDTIMNNIRMAKLSATDEEVIEVCKQANCHEFIQNFRDGYQTQLNDIGKSLSGGERQRISIARAILKNAPILILDEPTAALDTQNELAVQKVINNLVRGKTVLVIAHRLSTIIGARQILVIDKGKVAESGTHQQLLERDGIYKEFWDIQKG</sequence>
<feature type="domain" description="ABC transmembrane type-1" evidence="10">
    <location>
        <begin position="36"/>
        <end position="316"/>
    </location>
</feature>
<name>A0A0G4JYK4_9GAMM</name>
<proteinExistence type="predicted"/>
<evidence type="ECO:0000313" key="12">
    <source>
        <dbReference type="Proteomes" id="UP000044377"/>
    </source>
</evidence>